<comment type="caution">
    <text evidence="4">The sequence shown here is derived from an EMBL/GenBank/DDBJ whole genome shotgun (WGS) entry which is preliminary data.</text>
</comment>
<dbReference type="Pfam" id="PF13962">
    <property type="entry name" value="PGG"/>
    <property type="match status" value="1"/>
</dbReference>
<keyword evidence="2" id="KW-0812">Transmembrane</keyword>
<dbReference type="SMART" id="SM00248">
    <property type="entry name" value="ANK"/>
    <property type="match status" value="2"/>
</dbReference>
<organism evidence="4 5">
    <name type="scientific">Quillaja saponaria</name>
    <name type="common">Soap bark tree</name>
    <dbReference type="NCBI Taxonomy" id="32244"/>
    <lineage>
        <taxon>Eukaryota</taxon>
        <taxon>Viridiplantae</taxon>
        <taxon>Streptophyta</taxon>
        <taxon>Embryophyta</taxon>
        <taxon>Tracheophyta</taxon>
        <taxon>Spermatophyta</taxon>
        <taxon>Magnoliopsida</taxon>
        <taxon>eudicotyledons</taxon>
        <taxon>Gunneridae</taxon>
        <taxon>Pentapetalae</taxon>
        <taxon>rosids</taxon>
        <taxon>fabids</taxon>
        <taxon>Fabales</taxon>
        <taxon>Quillajaceae</taxon>
        <taxon>Quillaja</taxon>
    </lineage>
</organism>
<dbReference type="Proteomes" id="UP001163823">
    <property type="component" value="Chromosome 4"/>
</dbReference>
<dbReference type="InterPro" id="IPR002110">
    <property type="entry name" value="Ankyrin_rpt"/>
</dbReference>
<keyword evidence="2" id="KW-0472">Membrane</keyword>
<name>A0AAD7PZH7_QUISA</name>
<dbReference type="EMBL" id="JARAOO010000004">
    <property type="protein sequence ID" value="KAJ7972048.1"/>
    <property type="molecule type" value="Genomic_DNA"/>
</dbReference>
<comment type="subcellular location">
    <subcellularLocation>
        <location evidence="1">Cell membrane</location>
        <topology evidence="1">Peripheral membrane protein</topology>
        <orientation evidence="1">Cytoplasmic side</orientation>
    </subcellularLocation>
</comment>
<dbReference type="Gene3D" id="1.25.40.20">
    <property type="entry name" value="Ankyrin repeat-containing domain"/>
    <property type="match status" value="1"/>
</dbReference>
<dbReference type="InterPro" id="IPR036770">
    <property type="entry name" value="Ankyrin_rpt-contain_sf"/>
</dbReference>
<evidence type="ECO:0000256" key="2">
    <source>
        <dbReference type="SAM" id="Phobius"/>
    </source>
</evidence>
<feature type="transmembrane region" description="Helical" evidence="2">
    <location>
        <begin position="467"/>
        <end position="492"/>
    </location>
</feature>
<evidence type="ECO:0000259" key="3">
    <source>
        <dbReference type="Pfam" id="PF13962"/>
    </source>
</evidence>
<dbReference type="InterPro" id="IPR026961">
    <property type="entry name" value="PGG_dom"/>
</dbReference>
<dbReference type="AlphaFoldDB" id="A0AAD7PZH7"/>
<dbReference type="PANTHER" id="PTHR24177:SF329">
    <property type="entry name" value="ANKYRIN REPEAT PROTEIN"/>
    <property type="match status" value="1"/>
</dbReference>
<evidence type="ECO:0000256" key="1">
    <source>
        <dbReference type="ARBA" id="ARBA00004413"/>
    </source>
</evidence>
<protein>
    <submittedName>
        <fullName evidence="4">Ankyrin repeat family protein</fullName>
    </submittedName>
</protein>
<dbReference type="Pfam" id="PF12796">
    <property type="entry name" value="Ank_2"/>
    <property type="match status" value="1"/>
</dbReference>
<dbReference type="SUPFAM" id="SSF48403">
    <property type="entry name" value="Ankyrin repeat"/>
    <property type="match status" value="1"/>
</dbReference>
<feature type="transmembrane region" description="Helical" evidence="2">
    <location>
        <begin position="424"/>
        <end position="446"/>
    </location>
</feature>
<proteinExistence type="predicted"/>
<evidence type="ECO:0000313" key="4">
    <source>
        <dbReference type="EMBL" id="KAJ7972048.1"/>
    </source>
</evidence>
<accession>A0AAD7PZH7</accession>
<dbReference type="KEGG" id="qsa:O6P43_009993"/>
<keyword evidence="5" id="KW-1185">Reference proteome</keyword>
<gene>
    <name evidence="4" type="ORF">O6P43_009993</name>
</gene>
<dbReference type="GO" id="GO:0005886">
    <property type="term" value="C:plasma membrane"/>
    <property type="evidence" value="ECO:0007669"/>
    <property type="project" value="UniProtKB-SubCell"/>
</dbReference>
<dbReference type="PANTHER" id="PTHR24177">
    <property type="entry name" value="CASKIN"/>
    <property type="match status" value="1"/>
</dbReference>
<feature type="domain" description="PGG" evidence="3">
    <location>
        <begin position="378"/>
        <end position="492"/>
    </location>
</feature>
<keyword evidence="2" id="KW-1133">Transmembrane helix</keyword>
<sequence length="543" mass="61038">MATAVVGSNPPIVQELLAPDNYIQWHDLMKDYLIAQDLYWDIIEEDHDNIDKADDKGTCSTGDSASDEYKVRRRKNATARHSIKMSCGAEALSFIMGIDSAKIAWNTLATKYTTKVEPEITTSNYSENKNYIQQYAPLLKAVQSGNWEAAKAFLSAHPEAMRVGITYIGRTALHVAVEFRHLHIVEELVKLMSAQDLEIKDSAGRTALAFAALIGNSQIAEAEWMVITLDYNQMIKGLVYDAIFRAAERGISEFIIEILKENPDLVWCDMFRGFLFSAIRFRQAKIFSLIYGLGLNDEAKRSADANCNNMLHIAGMLAPFTQLNHAAGAALQMQRELQWYKEVEYIAPSMMKESLNMDNMRPQDLFTANHKELLKGGEKWMKETAKSCTVVGSLIFSIMFSAAFTVPGGNNENTGHPILLNHKLFMLFILSDTISLFSSSTSVLMFMGILTSRYAEEDFLKSLPTKLIIGLSSLFISIATMMIAFCASLFIVLQNRSWIVIPAILLACIPVTSFIWIQFPPFVQLCISTYGSCIFDRKVKRWF</sequence>
<feature type="transmembrane region" description="Helical" evidence="2">
    <location>
        <begin position="498"/>
        <end position="517"/>
    </location>
</feature>
<evidence type="ECO:0000313" key="5">
    <source>
        <dbReference type="Proteomes" id="UP001163823"/>
    </source>
</evidence>
<reference evidence="4" key="1">
    <citation type="journal article" date="2023" name="Science">
        <title>Elucidation of the pathway for biosynthesis of saponin adjuvants from the soapbark tree.</title>
        <authorList>
            <person name="Reed J."/>
            <person name="Orme A."/>
            <person name="El-Demerdash A."/>
            <person name="Owen C."/>
            <person name="Martin L.B.B."/>
            <person name="Misra R.C."/>
            <person name="Kikuchi S."/>
            <person name="Rejzek M."/>
            <person name="Martin A.C."/>
            <person name="Harkess A."/>
            <person name="Leebens-Mack J."/>
            <person name="Louveau T."/>
            <person name="Stephenson M.J."/>
            <person name="Osbourn A."/>
        </authorList>
    </citation>
    <scope>NUCLEOTIDE SEQUENCE</scope>
    <source>
        <strain evidence="4">S10</strain>
    </source>
</reference>
<feature type="transmembrane region" description="Helical" evidence="2">
    <location>
        <begin position="384"/>
        <end position="404"/>
    </location>
</feature>